<organism evidence="9">
    <name type="scientific">Taenia asiatica</name>
    <name type="common">Asian tapeworm</name>
    <dbReference type="NCBI Taxonomy" id="60517"/>
    <lineage>
        <taxon>Eukaryota</taxon>
        <taxon>Metazoa</taxon>
        <taxon>Spiralia</taxon>
        <taxon>Lophotrochozoa</taxon>
        <taxon>Platyhelminthes</taxon>
        <taxon>Cestoda</taxon>
        <taxon>Eucestoda</taxon>
        <taxon>Cyclophyllidea</taxon>
        <taxon>Taeniidae</taxon>
        <taxon>Taenia</taxon>
    </lineage>
</organism>
<dbReference type="InterPro" id="IPR051681">
    <property type="entry name" value="Ser/Thr_Kinases-Pseudokinases"/>
</dbReference>
<proteinExistence type="predicted"/>
<gene>
    <name evidence="7" type="ORF">TASK_LOCUS5812</name>
</gene>
<keyword evidence="2" id="KW-0547">Nucleotide-binding</keyword>
<dbReference type="PANTHER" id="PTHR44329">
    <property type="entry name" value="SERINE/THREONINE-PROTEIN KINASE TNNI3K-RELATED"/>
    <property type="match status" value="1"/>
</dbReference>
<evidence type="ECO:0000313" key="7">
    <source>
        <dbReference type="EMBL" id="VDK35664.1"/>
    </source>
</evidence>
<keyword evidence="8" id="KW-1185">Reference proteome</keyword>
<dbReference type="STRING" id="60517.A0A0R3W6I6"/>
<evidence type="ECO:0000313" key="8">
    <source>
        <dbReference type="Proteomes" id="UP000282613"/>
    </source>
</evidence>
<dbReference type="EMBL" id="UYRS01018444">
    <property type="protein sequence ID" value="VDK35664.1"/>
    <property type="molecule type" value="Genomic_DNA"/>
</dbReference>
<name>A0A0R3W6I6_TAEAS</name>
<sequence length="1119" mass="125754">MLAMLLAGLMMLIHANATTFPPDLPFAVAGTANTHLLWQRLINSYAQNRKSQLTIVPLISTISYTDISTPSKSLKDHSTLLADSSANPSDVSADHTTLPSILAPLIFCYNLPDLSRGTKITLSLSDISDIFTGRLQYWSDIRIRQKNPDLPFIRQPIHLILRDDNCSENIALTEFLCNASDIWQLQYGLMSSMRDFKVPDGLSVYHTILPSGVFGLVNSVPYSIAYFLGAVPSLPTVSLQLQKGTEIEVSGVECNKNKSQKEDVNASDPEYPLVHTFHTVFKKNLLTTPYNSTVLDEDPLRRFSIVCRLQVELYRFLRWLTSSESAEEVLNFHGFRQIKRNNTLLKLSEMSCRNHQKLVASAEKLASKDIYLKSRAWGHIVSSKEEYRDVIFTLSTTVAILFVGSIILSLYLRSHYHPISEYITSIELMGLSSNFNAFQTIPQDFQLKNTAFLEYAFGNNPDCSISNTLCASKNYKKSVVNTWVYAESILSTAPVSRKYKDVDVLLIPTNIRSTIKFMDKRRMKLKRYTDVDHENVQSFYGLAKSSAAQNKLQRNIRAVQLKRMHGKKRGGSTIAQGYSESDFILPWIYYIIVEPCVRGSLFELLHSGQYEISQSIKLNLAADIASGMAYLHSKKLTHGRLSSLTCLLDSHWVIKIACWQSVENLAQSEFFPTKHSANRGISRCNLKICWQPEYLRLVWRSPAQLKIFIAAQESTRTVDHIFLRRDRAEAKRSRAVELVDTGGEENTGSEYESMACDVYSFGVILTEIWNLEVPFQTALNVYQHEYQLAEAICNKVYQLAFSPNMPSKIREATEACIEHSERLRPSFRSILKTLASLVPKGRSVAHHMIRAAVARVNDLDASCTLREKEVAKRKARMCRKLDSLFPRAYSLELVTGTLTSSTSATLQDALIVAIGLDQAFLQSAALADEKNVGLVAPLFLVLQKLQCLKQIVEKHTNDPLVRCLAAPGGFENDGVCLVSLVHGDVSTPGSGEVQLIIHLLRVICQVERDFTAANPFHPASHPKFCAVLHRAKVVTGPLGVYLPCQFVYGGALEDVLELKRYAKAMEVLVTSEVTAKIKHVLKEFKDYTLTETYKVQLWVSKMQNLEPSRCSSMSFVNTL</sequence>
<dbReference type="Pfam" id="PF07714">
    <property type="entry name" value="PK_Tyr_Ser-Thr"/>
    <property type="match status" value="2"/>
</dbReference>
<feature type="domain" description="Protein kinase" evidence="6">
    <location>
        <begin position="423"/>
        <end position="849"/>
    </location>
</feature>
<feature type="chain" id="PRO_5043132667" evidence="5">
    <location>
        <begin position="18"/>
        <end position="1119"/>
    </location>
</feature>
<keyword evidence="1" id="KW-0808">Transferase</keyword>
<keyword evidence="5" id="KW-0732">Signal</keyword>
<dbReference type="Proteomes" id="UP000282613">
    <property type="component" value="Unassembled WGS sequence"/>
</dbReference>
<evidence type="ECO:0000259" key="6">
    <source>
        <dbReference type="PROSITE" id="PS50011"/>
    </source>
</evidence>
<dbReference type="SUPFAM" id="SSF56112">
    <property type="entry name" value="Protein kinase-like (PK-like)"/>
    <property type="match status" value="1"/>
</dbReference>
<feature type="signal peptide" evidence="5">
    <location>
        <begin position="1"/>
        <end position="17"/>
    </location>
</feature>
<protein>
    <submittedName>
        <fullName evidence="9">Protein kinase domain-containing protein</fullName>
    </submittedName>
</protein>
<dbReference type="InterPro" id="IPR011009">
    <property type="entry name" value="Kinase-like_dom_sf"/>
</dbReference>
<dbReference type="InterPro" id="IPR000719">
    <property type="entry name" value="Prot_kinase_dom"/>
</dbReference>
<dbReference type="Gene3D" id="3.40.190.10">
    <property type="entry name" value="Periplasmic binding protein-like II"/>
    <property type="match status" value="1"/>
</dbReference>
<keyword evidence="4" id="KW-0067">ATP-binding</keyword>
<dbReference type="PROSITE" id="PS50011">
    <property type="entry name" value="PROTEIN_KINASE_DOM"/>
    <property type="match status" value="1"/>
</dbReference>
<dbReference type="OrthoDB" id="6226411at2759"/>
<evidence type="ECO:0000256" key="4">
    <source>
        <dbReference type="ARBA" id="ARBA00022840"/>
    </source>
</evidence>
<reference evidence="9" key="1">
    <citation type="submission" date="2017-02" db="UniProtKB">
        <authorList>
            <consortium name="WormBaseParasite"/>
        </authorList>
    </citation>
    <scope>IDENTIFICATION</scope>
</reference>
<dbReference type="GO" id="GO:0005524">
    <property type="term" value="F:ATP binding"/>
    <property type="evidence" value="ECO:0007669"/>
    <property type="project" value="UniProtKB-KW"/>
</dbReference>
<evidence type="ECO:0000256" key="3">
    <source>
        <dbReference type="ARBA" id="ARBA00022777"/>
    </source>
</evidence>
<dbReference type="InterPro" id="IPR001245">
    <property type="entry name" value="Ser-Thr/Tyr_kinase_cat_dom"/>
</dbReference>
<evidence type="ECO:0000256" key="2">
    <source>
        <dbReference type="ARBA" id="ARBA00022741"/>
    </source>
</evidence>
<keyword evidence="3" id="KW-0418">Kinase</keyword>
<evidence type="ECO:0000256" key="1">
    <source>
        <dbReference type="ARBA" id="ARBA00022679"/>
    </source>
</evidence>
<evidence type="ECO:0000256" key="5">
    <source>
        <dbReference type="SAM" id="SignalP"/>
    </source>
</evidence>
<dbReference type="WBParaSite" id="TASK_0000581101-mRNA-1">
    <property type="protein sequence ID" value="TASK_0000581101-mRNA-1"/>
    <property type="gene ID" value="TASK_0000581101"/>
</dbReference>
<evidence type="ECO:0000313" key="9">
    <source>
        <dbReference type="WBParaSite" id="TASK_0000581101-mRNA-1"/>
    </source>
</evidence>
<accession>A0A0R3W6I6</accession>
<dbReference type="PANTHER" id="PTHR44329:SF288">
    <property type="entry name" value="MITOGEN-ACTIVATED PROTEIN KINASE KINASE KINASE 20"/>
    <property type="match status" value="1"/>
</dbReference>
<dbReference type="SUPFAM" id="SSF53850">
    <property type="entry name" value="Periplasmic binding protein-like II"/>
    <property type="match status" value="1"/>
</dbReference>
<dbReference type="Gene3D" id="1.10.510.10">
    <property type="entry name" value="Transferase(Phosphotransferase) domain 1"/>
    <property type="match status" value="1"/>
</dbReference>
<dbReference type="GO" id="GO:0004674">
    <property type="term" value="F:protein serine/threonine kinase activity"/>
    <property type="evidence" value="ECO:0007669"/>
    <property type="project" value="TreeGrafter"/>
</dbReference>
<dbReference type="AlphaFoldDB" id="A0A0R3W6I6"/>
<reference evidence="7 8" key="2">
    <citation type="submission" date="2018-11" db="EMBL/GenBank/DDBJ databases">
        <authorList>
            <consortium name="Pathogen Informatics"/>
        </authorList>
    </citation>
    <scope>NUCLEOTIDE SEQUENCE [LARGE SCALE GENOMIC DNA]</scope>
</reference>